<gene>
    <name evidence="1" type="ORF">SPIL2461_LOCUS1084</name>
</gene>
<organism evidence="1 2">
    <name type="scientific">Symbiodinium pilosum</name>
    <name type="common">Dinoflagellate</name>
    <dbReference type="NCBI Taxonomy" id="2952"/>
    <lineage>
        <taxon>Eukaryota</taxon>
        <taxon>Sar</taxon>
        <taxon>Alveolata</taxon>
        <taxon>Dinophyceae</taxon>
        <taxon>Suessiales</taxon>
        <taxon>Symbiodiniaceae</taxon>
        <taxon>Symbiodinium</taxon>
    </lineage>
</organism>
<protein>
    <submittedName>
        <fullName evidence="1">Uncharacterized protein</fullName>
    </submittedName>
</protein>
<name>A0A812ITB3_SYMPI</name>
<proteinExistence type="predicted"/>
<reference evidence="1" key="1">
    <citation type="submission" date="2021-02" db="EMBL/GenBank/DDBJ databases">
        <authorList>
            <person name="Dougan E. K."/>
            <person name="Rhodes N."/>
            <person name="Thang M."/>
            <person name="Chan C."/>
        </authorList>
    </citation>
    <scope>NUCLEOTIDE SEQUENCE</scope>
</reference>
<dbReference type="AlphaFoldDB" id="A0A812ITB3"/>
<feature type="non-terminal residue" evidence="1">
    <location>
        <position position="1"/>
    </location>
</feature>
<sequence>AKVESLLRATRYRSADGAPVKQHIFLVCMLLANLCDLNMPVTSDMSSATFGYVGFSAMWRSEDFFISLALATAAAVRREPWPPDTEMRWPPWKLVQTVERLARHGYAAELRLCATSLMSVVAETSQGTLEHPVRTSRLAAEALRAIAAAANDTDALRTEAEFVGPALLEVLRQLADETPAAEDLLDLFQANRDPLPYMMHSDLIASMKQQCW</sequence>
<evidence type="ECO:0000313" key="2">
    <source>
        <dbReference type="Proteomes" id="UP000649617"/>
    </source>
</evidence>
<accession>A0A812ITB3</accession>
<keyword evidence="2" id="KW-1185">Reference proteome</keyword>
<dbReference type="OrthoDB" id="425291at2759"/>
<comment type="caution">
    <text evidence="1">The sequence shown here is derived from an EMBL/GenBank/DDBJ whole genome shotgun (WGS) entry which is preliminary data.</text>
</comment>
<dbReference type="Proteomes" id="UP000649617">
    <property type="component" value="Unassembled WGS sequence"/>
</dbReference>
<evidence type="ECO:0000313" key="1">
    <source>
        <dbReference type="EMBL" id="CAE7181221.1"/>
    </source>
</evidence>
<dbReference type="EMBL" id="CAJNIZ010001026">
    <property type="protein sequence ID" value="CAE7181221.1"/>
    <property type="molecule type" value="Genomic_DNA"/>
</dbReference>